<accession>A0A1L5BQC5</accession>
<dbReference type="AlphaFoldDB" id="A0A1L5BQC5"/>
<sequence>MLLPEKFAEWEGFVSAWCLPDTHARFQARYEGDSADLRHFYDSLMPRVEEALAYLDDFPLEAMEEPERNLMNLLMSLSHVAYGLERHGAPRAPNAVYPSRIRLVRSVSPA</sequence>
<dbReference type="KEGG" id="sinb:SIDU_11420"/>
<reference evidence="1 2" key="1">
    <citation type="journal article" date="2012" name="J. Bacteriol.">
        <title>Genome sequence of Sphingobium indicum B90A, a hexachlorocyclohexane-degrading bacterium.</title>
        <authorList>
            <person name="Anand S."/>
            <person name="Sangwan N."/>
            <person name="Lata P."/>
            <person name="Kaur J."/>
            <person name="Dua A."/>
            <person name="Singh A.K."/>
            <person name="Verma M."/>
            <person name="Kaur J."/>
            <person name="Khurana J.P."/>
            <person name="Khurana P."/>
            <person name="Mathur S."/>
            <person name="Lal R."/>
        </authorList>
    </citation>
    <scope>NUCLEOTIDE SEQUENCE [LARGE SCALE GENOMIC DNA]</scope>
    <source>
        <strain evidence="2">DSM 16412 / CCM 7286 / MTCC 6364 / B90A</strain>
    </source>
</reference>
<protein>
    <submittedName>
        <fullName evidence="1">Uncharacterized protein</fullName>
    </submittedName>
</protein>
<organism evidence="1 2">
    <name type="scientific">Sphingobium indicum (strain DSM 16412 / CCM 7286 / MTCC 6364 / B90A)</name>
    <dbReference type="NCBI Taxonomy" id="861109"/>
    <lineage>
        <taxon>Bacteria</taxon>
        <taxon>Pseudomonadati</taxon>
        <taxon>Pseudomonadota</taxon>
        <taxon>Alphaproteobacteria</taxon>
        <taxon>Sphingomonadales</taxon>
        <taxon>Sphingomonadaceae</taxon>
        <taxon>Sphingobium</taxon>
    </lineage>
</organism>
<evidence type="ECO:0000313" key="1">
    <source>
        <dbReference type="EMBL" id="APL95066.1"/>
    </source>
</evidence>
<dbReference type="EMBL" id="CP013070">
    <property type="protein sequence ID" value="APL95066.1"/>
    <property type="molecule type" value="Genomic_DNA"/>
</dbReference>
<evidence type="ECO:0000313" key="2">
    <source>
        <dbReference type="Proteomes" id="UP000004550"/>
    </source>
</evidence>
<proteinExistence type="predicted"/>
<name>A0A1L5BQC5_SPHIB</name>
<dbReference type="RefSeq" id="WP_007683218.1">
    <property type="nucleotide sequence ID" value="NZ_CP013070.1"/>
</dbReference>
<gene>
    <name evidence="1" type="ORF">SIDU_11420</name>
</gene>
<dbReference type="Proteomes" id="UP000004550">
    <property type="component" value="Chromosome"/>
</dbReference>